<dbReference type="AlphaFoldDB" id="A0A517KYE4"/>
<dbReference type="OrthoDB" id="17255at2759"/>
<sequence>MDLNHIMEEISSQIQDIYSRMEFTAGGVFLYLLAFLMLILPLVIFGIESLMGKVAPPTTSSTKIPKPPPTKVQEIRIYPIKSCRGFKVHNAKILKTGLDLDRNWMFAEASTLKFLTIRQISDMTLINTKITDDDALEVSISTKPNIRFTIPAHPSEAWLALNTELVKDCEIWGQKVDGYLYSTNLTAPFSEFFGKEVRLVYKGPTPRPLKGNADPQVLGRVESTKFADLMPVQVSNQKSIEELNYRLKSAGEPSISIERFRPNIVVEGDQPWYEDVWKTVRIQPANRSAGMDEGGVTMDVAARCARCQVPNVDPDTAVKNKKQPWNKLMEYRRVDEGITFKPCFGMLCVPRGEGEISVGDTFEITEVTGDHKYIPGM</sequence>
<dbReference type="PANTHER" id="PTHR14237:SF19">
    <property type="entry name" value="MITOCHONDRIAL AMIDOXIME REDUCING COMPONENT 1"/>
    <property type="match status" value="1"/>
</dbReference>
<name>A0A517KYE4_9PEZI</name>
<evidence type="ECO:0000259" key="2">
    <source>
        <dbReference type="PROSITE" id="PS51340"/>
    </source>
</evidence>
<evidence type="ECO:0000256" key="1">
    <source>
        <dbReference type="SAM" id="Phobius"/>
    </source>
</evidence>
<keyword evidence="1" id="KW-0472">Membrane</keyword>
<dbReference type="PROSITE" id="PS51340">
    <property type="entry name" value="MOSC"/>
    <property type="match status" value="1"/>
</dbReference>
<keyword evidence="1" id="KW-0812">Transmembrane</keyword>
<evidence type="ECO:0000313" key="3">
    <source>
        <dbReference type="EMBL" id="QDS68408.1"/>
    </source>
</evidence>
<dbReference type="SUPFAM" id="SSF141673">
    <property type="entry name" value="MOSC N-terminal domain-like"/>
    <property type="match status" value="1"/>
</dbReference>
<dbReference type="PANTHER" id="PTHR14237">
    <property type="entry name" value="MOLYBDOPTERIN COFACTOR SULFURASE MOSC"/>
    <property type="match status" value="1"/>
</dbReference>
<dbReference type="GO" id="GO:0003824">
    <property type="term" value="F:catalytic activity"/>
    <property type="evidence" value="ECO:0007669"/>
    <property type="project" value="InterPro"/>
</dbReference>
<dbReference type="GO" id="GO:0030170">
    <property type="term" value="F:pyridoxal phosphate binding"/>
    <property type="evidence" value="ECO:0007669"/>
    <property type="project" value="InterPro"/>
</dbReference>
<dbReference type="SUPFAM" id="SSF50800">
    <property type="entry name" value="PK beta-barrel domain-like"/>
    <property type="match status" value="1"/>
</dbReference>
<dbReference type="Pfam" id="PF03473">
    <property type="entry name" value="MOSC"/>
    <property type="match status" value="1"/>
</dbReference>
<dbReference type="InterPro" id="IPR011037">
    <property type="entry name" value="Pyrv_Knase-like_insert_dom_sf"/>
</dbReference>
<proteinExistence type="predicted"/>
<dbReference type="InterPro" id="IPR005303">
    <property type="entry name" value="MOCOS_middle"/>
</dbReference>
<evidence type="ECO:0000313" key="4">
    <source>
        <dbReference type="Proteomes" id="UP000316270"/>
    </source>
</evidence>
<protein>
    <recommendedName>
        <fullName evidence="2">MOSC domain-containing protein</fullName>
    </recommendedName>
</protein>
<accession>A0A517KYE4</accession>
<organism evidence="3 4">
    <name type="scientific">Venturia effusa</name>
    <dbReference type="NCBI Taxonomy" id="50376"/>
    <lineage>
        <taxon>Eukaryota</taxon>
        <taxon>Fungi</taxon>
        <taxon>Dikarya</taxon>
        <taxon>Ascomycota</taxon>
        <taxon>Pezizomycotina</taxon>
        <taxon>Dothideomycetes</taxon>
        <taxon>Pleosporomycetidae</taxon>
        <taxon>Venturiales</taxon>
        <taxon>Venturiaceae</taxon>
        <taxon>Venturia</taxon>
    </lineage>
</organism>
<keyword evidence="4" id="KW-1185">Reference proteome</keyword>
<dbReference type="Pfam" id="PF03476">
    <property type="entry name" value="MOSC_N"/>
    <property type="match status" value="1"/>
</dbReference>
<dbReference type="Proteomes" id="UP000316270">
    <property type="component" value="Chromosome 1"/>
</dbReference>
<dbReference type="GO" id="GO:0030151">
    <property type="term" value="F:molybdenum ion binding"/>
    <property type="evidence" value="ECO:0007669"/>
    <property type="project" value="InterPro"/>
</dbReference>
<keyword evidence="1" id="KW-1133">Transmembrane helix</keyword>
<dbReference type="STRING" id="50376.A0A517KYE4"/>
<gene>
    <name evidence="3" type="ORF">FKW77_010775</name>
</gene>
<dbReference type="InterPro" id="IPR005302">
    <property type="entry name" value="MoCF_Sase_C"/>
</dbReference>
<reference evidence="3 4" key="1">
    <citation type="submission" date="2019-07" db="EMBL/GenBank/DDBJ databases">
        <title>Finished genome of Venturia effusa.</title>
        <authorList>
            <person name="Young C.A."/>
            <person name="Cox M.P."/>
            <person name="Ganley A.R.D."/>
            <person name="David W.J."/>
        </authorList>
    </citation>
    <scope>NUCLEOTIDE SEQUENCE [LARGE SCALE GENOMIC DNA]</scope>
    <source>
        <strain evidence="4">albino</strain>
    </source>
</reference>
<feature type="domain" description="MOSC" evidence="2">
    <location>
        <begin position="207"/>
        <end position="365"/>
    </location>
</feature>
<feature type="transmembrane region" description="Helical" evidence="1">
    <location>
        <begin position="28"/>
        <end position="47"/>
    </location>
</feature>
<dbReference type="EMBL" id="CP042185">
    <property type="protein sequence ID" value="QDS68408.1"/>
    <property type="molecule type" value="Genomic_DNA"/>
</dbReference>